<comment type="caution">
    <text evidence="2">The sequence shown here is derived from an EMBL/GenBank/DDBJ whole genome shotgun (WGS) entry which is preliminary data.</text>
</comment>
<reference evidence="2 3" key="1">
    <citation type="submission" date="2024-01" db="EMBL/GenBank/DDBJ databases">
        <title>A draft genome for the cacao thread blight pathogen Marasmiellus scandens.</title>
        <authorList>
            <person name="Baruah I.K."/>
            <person name="Leung J."/>
            <person name="Bukari Y."/>
            <person name="Amoako-Attah I."/>
            <person name="Meinhardt L.W."/>
            <person name="Bailey B.A."/>
            <person name="Cohen S.P."/>
        </authorList>
    </citation>
    <scope>NUCLEOTIDE SEQUENCE [LARGE SCALE GENOMIC DNA]</scope>
    <source>
        <strain evidence="2 3">GH-19</strain>
    </source>
</reference>
<evidence type="ECO:0000313" key="3">
    <source>
        <dbReference type="Proteomes" id="UP001498398"/>
    </source>
</evidence>
<dbReference type="SUPFAM" id="SSF51556">
    <property type="entry name" value="Metallo-dependent hydrolases"/>
    <property type="match status" value="1"/>
</dbReference>
<dbReference type="PROSITE" id="PS01090">
    <property type="entry name" value="TATD_2"/>
    <property type="match status" value="1"/>
</dbReference>
<dbReference type="PANTHER" id="PTHR46363">
    <property type="entry name" value="DEOXYRIBONUCLEASE TATDN2-RELATED"/>
    <property type="match status" value="1"/>
</dbReference>
<evidence type="ECO:0000313" key="2">
    <source>
        <dbReference type="EMBL" id="KAK7451679.1"/>
    </source>
</evidence>
<dbReference type="InterPro" id="IPR018228">
    <property type="entry name" value="DNase_TatD-rel_CS"/>
</dbReference>
<evidence type="ECO:0008006" key="4">
    <source>
        <dbReference type="Google" id="ProtNLM"/>
    </source>
</evidence>
<evidence type="ECO:0000256" key="1">
    <source>
        <dbReference type="ARBA" id="ARBA00022801"/>
    </source>
</evidence>
<sequence>MMLLARGFSSIRFRPPFPLSTTVRLYATAKNHTHYRNKMGKKSKNSVPAEDFLALPAHTSTASIVDTHTHLASTFEFYRSKYKEGKYDNVFDFVKGMYQGKKVEAIIDVWCEAPVQRLWKEFADSAVSEEDRRMKWGGLEYWFVMGVHPHNAKDYNDKVEAEILEAMTHPRCVGWGEMGLDYHYDNSPREIQQQVFARQLRHAVRLGKPLTIHTREADDDTERILKEIVPKEHPIHIHCFTDEPSFGQRLLDHFPNLYIGVTGVITFSTNLNTSSIVRRMIPSSSSFTSSNLRILLETDAPYMVPANIYTSLNSFKPPGLNGQTLKGRLPLSHSAMIPWTADFVVGEVEKAVSESGGGQAVDVDEVMKVARENARRVYGV</sequence>
<organism evidence="2 3">
    <name type="scientific">Marasmiellus scandens</name>
    <dbReference type="NCBI Taxonomy" id="2682957"/>
    <lineage>
        <taxon>Eukaryota</taxon>
        <taxon>Fungi</taxon>
        <taxon>Dikarya</taxon>
        <taxon>Basidiomycota</taxon>
        <taxon>Agaricomycotina</taxon>
        <taxon>Agaricomycetes</taxon>
        <taxon>Agaricomycetidae</taxon>
        <taxon>Agaricales</taxon>
        <taxon>Marasmiineae</taxon>
        <taxon>Omphalotaceae</taxon>
        <taxon>Marasmiellus</taxon>
    </lineage>
</organism>
<dbReference type="CDD" id="cd01310">
    <property type="entry name" value="TatD_DNAse"/>
    <property type="match status" value="1"/>
</dbReference>
<accession>A0ABR1JAH5</accession>
<dbReference type="Proteomes" id="UP001498398">
    <property type="component" value="Unassembled WGS sequence"/>
</dbReference>
<gene>
    <name evidence="2" type="ORF">VKT23_012356</name>
</gene>
<proteinExistence type="predicted"/>
<dbReference type="PANTHER" id="PTHR46363:SF1">
    <property type="entry name" value="DEOXYRIBONUCLEASE TATDN2-RELATED"/>
    <property type="match status" value="1"/>
</dbReference>
<dbReference type="Gene3D" id="3.20.20.140">
    <property type="entry name" value="Metal-dependent hydrolases"/>
    <property type="match status" value="1"/>
</dbReference>
<keyword evidence="1" id="KW-0378">Hydrolase</keyword>
<protein>
    <recommendedName>
        <fullName evidence="4">Hydrolase</fullName>
    </recommendedName>
</protein>
<keyword evidence="3" id="KW-1185">Reference proteome</keyword>
<dbReference type="Pfam" id="PF01026">
    <property type="entry name" value="TatD_DNase"/>
    <property type="match status" value="1"/>
</dbReference>
<dbReference type="InterPro" id="IPR001130">
    <property type="entry name" value="TatD-like"/>
</dbReference>
<name>A0ABR1JAH5_9AGAR</name>
<dbReference type="InterPro" id="IPR032466">
    <property type="entry name" value="Metal_Hydrolase"/>
</dbReference>
<dbReference type="EMBL" id="JBANRG010000030">
    <property type="protein sequence ID" value="KAK7451679.1"/>
    <property type="molecule type" value="Genomic_DNA"/>
</dbReference>